<dbReference type="EMBL" id="MAEI02000001">
    <property type="protein sequence ID" value="MEO1783126.1"/>
    <property type="molecule type" value="Genomic_DNA"/>
</dbReference>
<protein>
    <recommendedName>
        <fullName evidence="1">ATPase BadF/BadG/BcrA/BcrD type domain-containing protein</fullName>
    </recommendedName>
</protein>
<reference evidence="2 3" key="2">
    <citation type="submission" date="2024-02" db="EMBL/GenBank/DDBJ databases">
        <title>The Genome Sequence of Enterococcus diestrammenae JM9A.</title>
        <authorList>
            <person name="Earl A."/>
            <person name="Manson A."/>
            <person name="Gilmore M."/>
            <person name="Sanders J."/>
            <person name="Shea T."/>
            <person name="Howe W."/>
            <person name="Livny J."/>
            <person name="Cuomo C."/>
            <person name="Neafsey D."/>
            <person name="Birren B."/>
        </authorList>
    </citation>
    <scope>NUCLEOTIDE SEQUENCE [LARGE SCALE GENOMIC DNA]</scope>
    <source>
        <strain evidence="2 3">JM9A</strain>
    </source>
</reference>
<dbReference type="RefSeq" id="WP_161868209.1">
    <property type="nucleotide sequence ID" value="NZ_MAEI02000001.1"/>
</dbReference>
<dbReference type="PANTHER" id="PTHR43190:SF3">
    <property type="entry name" value="N-ACETYL-D-GLUCOSAMINE KINASE"/>
    <property type="match status" value="1"/>
</dbReference>
<dbReference type="Pfam" id="PF01869">
    <property type="entry name" value="BcrAD_BadFG"/>
    <property type="match status" value="1"/>
</dbReference>
<dbReference type="Gene3D" id="3.30.420.40">
    <property type="match status" value="2"/>
</dbReference>
<dbReference type="SUPFAM" id="SSF53067">
    <property type="entry name" value="Actin-like ATPase domain"/>
    <property type="match status" value="2"/>
</dbReference>
<feature type="domain" description="ATPase BadF/BadG/BcrA/BcrD type" evidence="1">
    <location>
        <begin position="7"/>
        <end position="269"/>
    </location>
</feature>
<dbReference type="PANTHER" id="PTHR43190">
    <property type="entry name" value="N-ACETYL-D-GLUCOSAMINE KINASE"/>
    <property type="match status" value="1"/>
</dbReference>
<reference evidence="3" key="1">
    <citation type="submission" date="2016-06" db="EMBL/GenBank/DDBJ databases">
        <title>Four novel species of enterococci isolated from chicken manure.</title>
        <authorList>
            <person name="Van Tyne D."/>
        </authorList>
    </citation>
    <scope>NUCLEOTIDE SEQUENCE [LARGE SCALE GENOMIC DNA]</scope>
    <source>
        <strain evidence="3">JM9A</strain>
    </source>
</reference>
<evidence type="ECO:0000259" key="1">
    <source>
        <dbReference type="Pfam" id="PF01869"/>
    </source>
</evidence>
<organism evidence="2 3">
    <name type="scientific">Enterococcus diestrammenae</name>
    <dbReference type="NCBI Taxonomy" id="1155073"/>
    <lineage>
        <taxon>Bacteria</taxon>
        <taxon>Bacillati</taxon>
        <taxon>Bacillota</taxon>
        <taxon>Bacilli</taxon>
        <taxon>Lactobacillales</taxon>
        <taxon>Enterococcaceae</taxon>
        <taxon>Enterococcus</taxon>
    </lineage>
</organism>
<dbReference type="InterPro" id="IPR002731">
    <property type="entry name" value="ATPase_BadF"/>
</dbReference>
<evidence type="ECO:0000313" key="2">
    <source>
        <dbReference type="EMBL" id="MEO1783126.1"/>
    </source>
</evidence>
<comment type="caution">
    <text evidence="2">The sequence shown here is derived from an EMBL/GenBank/DDBJ whole genome shotgun (WGS) entry which is preliminary data.</text>
</comment>
<gene>
    <name evidence="2" type="ORF">BAU18_002745</name>
</gene>
<name>A0ABV0F936_9ENTE</name>
<dbReference type="Proteomes" id="UP001429357">
    <property type="component" value="Unassembled WGS sequence"/>
</dbReference>
<sequence>MTAFLIGGDCGGTKSTFVTLTVDNGKLRKKMTLGPANVIADPVNSLTVIKAGVTRLLAEEQDNCVGIVLGVAGLTTAGIQEQLQREFAFFAGPVWLLDDAQLALYGKLMGRDGALLIAGTGSIAYARYQGVFTRAGGFGHLLGDEGSGYWIGREAFLRVCKACDDPKVTDELTKEMLANEGTTDPMMVVRHFYQMTKSDVAAYSAFVAASKTAAAREILLAAAEKLVELALTLKCKAQLPTGLPLAFSGSILLQNQLVQETIRQRLAEDFKVLPVVNEEISLLQGTYYYFWEQQV</sequence>
<dbReference type="CDD" id="cd24007">
    <property type="entry name" value="ASKHA_NBD_eukNAGK-like"/>
    <property type="match status" value="1"/>
</dbReference>
<keyword evidence="3" id="KW-1185">Reference proteome</keyword>
<accession>A0ABV0F936</accession>
<proteinExistence type="predicted"/>
<evidence type="ECO:0000313" key="3">
    <source>
        <dbReference type="Proteomes" id="UP001429357"/>
    </source>
</evidence>
<dbReference type="InterPro" id="IPR043129">
    <property type="entry name" value="ATPase_NBD"/>
</dbReference>
<dbReference type="InterPro" id="IPR052519">
    <property type="entry name" value="Euk-type_GlcNAc_Kinase"/>
</dbReference>